<evidence type="ECO:0000313" key="8">
    <source>
        <dbReference type="Proteomes" id="UP000452141"/>
    </source>
</evidence>
<evidence type="ECO:0000256" key="1">
    <source>
        <dbReference type="ARBA" id="ARBA00006601"/>
    </source>
</evidence>
<evidence type="ECO:0000256" key="3">
    <source>
        <dbReference type="ARBA" id="ARBA00023027"/>
    </source>
</evidence>
<dbReference type="GO" id="GO:0051287">
    <property type="term" value="F:NAD binding"/>
    <property type="evidence" value="ECO:0007669"/>
    <property type="project" value="InterPro"/>
</dbReference>
<evidence type="ECO:0000256" key="5">
    <source>
        <dbReference type="SAM" id="Phobius"/>
    </source>
</evidence>
<sequence length="437" mass="48054">METKILDKLANGGALCVVGLGYVGLPLAIAFAKKVKTIGFDINEDKIMAYQKGIDLTHEVGDQAVMDSQILFTSDPKQIKEADFVIVAVPTPVYSDNNPDLRPLAGASQVVGQNLKKGAIVCFESTVYPGITENYCGPIIAKASGLKARTDFKLAYSPERINPGDQVHRLTNINKIVSGQDAVTCQAVKSVYDLVIEETVPVSSIKAAEAIKVTENTQRDVNIAFMNECAGIFDKLGIDTGEVLKGMRTKWNALDFKPGLVGGHCIGVDPYYLINEAEKVNADATLLKISREINNQAAFFVRDKTLKLLTLTGLPVKGMRVGVLGITFKENVGDARNSKVIDIINGLKEYGIEVLVYDPHADPRDIWQKYGVKLAPRSAVHDLNGLVVAVAHREFLDLDLDRFFKKDLVPQDRVLVDVKSIYPKERLEKLGYSYWQL</sequence>
<keyword evidence="3" id="KW-0520">NAD</keyword>
<dbReference type="NCBIfam" id="TIGR03026">
    <property type="entry name" value="NDP-sugDHase"/>
    <property type="match status" value="1"/>
</dbReference>
<evidence type="ECO:0000259" key="6">
    <source>
        <dbReference type="SMART" id="SM00984"/>
    </source>
</evidence>
<dbReference type="GO" id="GO:0016628">
    <property type="term" value="F:oxidoreductase activity, acting on the CH-CH group of donors, NAD or NADP as acceptor"/>
    <property type="evidence" value="ECO:0007669"/>
    <property type="project" value="InterPro"/>
</dbReference>
<evidence type="ECO:0000256" key="2">
    <source>
        <dbReference type="ARBA" id="ARBA00023002"/>
    </source>
</evidence>
<keyword evidence="5" id="KW-0472">Membrane</keyword>
<dbReference type="SMART" id="SM00984">
    <property type="entry name" value="UDPG_MGDP_dh_C"/>
    <property type="match status" value="1"/>
</dbReference>
<dbReference type="Pfam" id="PF00984">
    <property type="entry name" value="UDPG_MGDP_dh"/>
    <property type="match status" value="1"/>
</dbReference>
<dbReference type="AlphaFoldDB" id="A0A844FPB0"/>
<dbReference type="SUPFAM" id="SSF52413">
    <property type="entry name" value="UDP-glucose/GDP-mannose dehydrogenase C-terminal domain"/>
    <property type="match status" value="1"/>
</dbReference>
<protein>
    <submittedName>
        <fullName evidence="7">Nucleotide sugar dehydrogenase</fullName>
    </submittedName>
</protein>
<dbReference type="PIRSF" id="PIRSF000124">
    <property type="entry name" value="UDPglc_GDPman_dh"/>
    <property type="match status" value="1"/>
</dbReference>
<dbReference type="Proteomes" id="UP000452141">
    <property type="component" value="Unassembled WGS sequence"/>
</dbReference>
<feature type="transmembrane region" description="Helical" evidence="5">
    <location>
        <begin position="12"/>
        <end position="32"/>
    </location>
</feature>
<dbReference type="Pfam" id="PF03720">
    <property type="entry name" value="UDPG_MGDP_dh_C"/>
    <property type="match status" value="1"/>
</dbReference>
<keyword evidence="5" id="KW-0812">Transmembrane</keyword>
<evidence type="ECO:0000313" key="7">
    <source>
        <dbReference type="EMBL" id="MST80149.1"/>
    </source>
</evidence>
<dbReference type="InterPro" id="IPR017476">
    <property type="entry name" value="UDP-Glc/GDP-Man"/>
</dbReference>
<dbReference type="PIRSF" id="PIRSF500136">
    <property type="entry name" value="UDP_ManNAc_DH"/>
    <property type="match status" value="1"/>
</dbReference>
<gene>
    <name evidence="7" type="ORF">FYJ61_06750</name>
</gene>
<proteinExistence type="inferred from homology"/>
<dbReference type="InterPro" id="IPR036220">
    <property type="entry name" value="UDP-Glc/GDP-Man_DH_C_sf"/>
</dbReference>
<feature type="domain" description="UDP-glucose/GDP-mannose dehydrogenase C-terminal" evidence="6">
    <location>
        <begin position="322"/>
        <end position="424"/>
    </location>
</feature>
<evidence type="ECO:0000256" key="4">
    <source>
        <dbReference type="PIRNR" id="PIRNR000124"/>
    </source>
</evidence>
<dbReference type="InterPro" id="IPR014026">
    <property type="entry name" value="UDP-Glc/GDP-Man_DH_dimer"/>
</dbReference>
<dbReference type="SUPFAM" id="SSF48179">
    <property type="entry name" value="6-phosphogluconate dehydrogenase C-terminal domain-like"/>
    <property type="match status" value="1"/>
</dbReference>
<keyword evidence="5" id="KW-1133">Transmembrane helix</keyword>
<dbReference type="GO" id="GO:0000271">
    <property type="term" value="P:polysaccharide biosynthetic process"/>
    <property type="evidence" value="ECO:0007669"/>
    <property type="project" value="InterPro"/>
</dbReference>
<dbReference type="InterPro" id="IPR001732">
    <property type="entry name" value="UDP-Glc/GDP-Man_DH_N"/>
</dbReference>
<accession>A0A844FPB0</accession>
<name>A0A844FPB0_9LACO</name>
<dbReference type="RefSeq" id="WP_154487052.1">
    <property type="nucleotide sequence ID" value="NZ_VUMW01000018.1"/>
</dbReference>
<keyword evidence="2" id="KW-0560">Oxidoreductase</keyword>
<dbReference type="EMBL" id="VUMW01000018">
    <property type="protein sequence ID" value="MST80149.1"/>
    <property type="molecule type" value="Genomic_DNA"/>
</dbReference>
<comment type="caution">
    <text evidence="7">The sequence shown here is derived from an EMBL/GenBank/DDBJ whole genome shotgun (WGS) entry which is preliminary data.</text>
</comment>
<dbReference type="SUPFAM" id="SSF51735">
    <property type="entry name" value="NAD(P)-binding Rossmann-fold domains"/>
    <property type="match status" value="1"/>
</dbReference>
<dbReference type="GO" id="GO:0016616">
    <property type="term" value="F:oxidoreductase activity, acting on the CH-OH group of donors, NAD or NADP as acceptor"/>
    <property type="evidence" value="ECO:0007669"/>
    <property type="project" value="InterPro"/>
</dbReference>
<dbReference type="InterPro" id="IPR036291">
    <property type="entry name" value="NAD(P)-bd_dom_sf"/>
</dbReference>
<dbReference type="InterPro" id="IPR014027">
    <property type="entry name" value="UDP-Glc/GDP-Man_DH_C"/>
</dbReference>
<comment type="similarity">
    <text evidence="1 4">Belongs to the UDP-glucose/GDP-mannose dehydrogenase family.</text>
</comment>
<organism evidence="7 8">
    <name type="scientific">Lactobacillus equicursoris</name>
    <dbReference type="NCBI Taxonomy" id="420645"/>
    <lineage>
        <taxon>Bacteria</taxon>
        <taxon>Bacillati</taxon>
        <taxon>Bacillota</taxon>
        <taxon>Bacilli</taxon>
        <taxon>Lactobacillales</taxon>
        <taxon>Lactobacillaceae</taxon>
        <taxon>Lactobacillus</taxon>
    </lineage>
</organism>
<dbReference type="PANTHER" id="PTHR43491">
    <property type="entry name" value="UDP-N-ACETYL-D-MANNOSAMINE DEHYDROGENASE"/>
    <property type="match status" value="1"/>
</dbReference>
<dbReference type="InterPro" id="IPR008927">
    <property type="entry name" value="6-PGluconate_DH-like_C_sf"/>
</dbReference>
<dbReference type="PANTHER" id="PTHR43491:SF2">
    <property type="entry name" value="UDP-N-ACETYL-D-MANNOSAMINE DEHYDROGENASE"/>
    <property type="match status" value="1"/>
</dbReference>
<dbReference type="InterPro" id="IPR028359">
    <property type="entry name" value="UDP_ManNAc/GlcNAc_DH"/>
</dbReference>
<reference evidence="7 8" key="1">
    <citation type="submission" date="2019-08" db="EMBL/GenBank/DDBJ databases">
        <title>In-depth cultivation of the pig gut microbiome towards novel bacterial diversity and tailored functional studies.</title>
        <authorList>
            <person name="Wylensek D."/>
            <person name="Hitch T.C.A."/>
            <person name="Clavel T."/>
        </authorList>
    </citation>
    <scope>NUCLEOTIDE SEQUENCE [LARGE SCALE GENOMIC DNA]</scope>
    <source>
        <strain evidence="7 8">WCA-470BD-2E</strain>
    </source>
</reference>
<dbReference type="Gene3D" id="3.40.50.720">
    <property type="entry name" value="NAD(P)-binding Rossmann-like Domain"/>
    <property type="match status" value="2"/>
</dbReference>
<dbReference type="Pfam" id="PF03721">
    <property type="entry name" value="UDPG_MGDP_dh_N"/>
    <property type="match status" value="1"/>
</dbReference>